<proteinExistence type="predicted"/>
<name>A0A7S0VM98_9CRYP</name>
<evidence type="ECO:0000313" key="2">
    <source>
        <dbReference type="EMBL" id="CAD8793026.1"/>
    </source>
</evidence>
<feature type="region of interest" description="Disordered" evidence="1">
    <location>
        <begin position="1"/>
        <end position="83"/>
    </location>
</feature>
<feature type="compositionally biased region" description="Low complexity" evidence="1">
    <location>
        <begin position="63"/>
        <end position="72"/>
    </location>
</feature>
<reference evidence="2" key="1">
    <citation type="submission" date="2021-01" db="EMBL/GenBank/DDBJ databases">
        <authorList>
            <person name="Corre E."/>
            <person name="Pelletier E."/>
            <person name="Niang G."/>
            <person name="Scheremetjew M."/>
            <person name="Finn R."/>
            <person name="Kale V."/>
            <person name="Holt S."/>
            <person name="Cochrane G."/>
            <person name="Meng A."/>
            <person name="Brown T."/>
            <person name="Cohen L."/>
        </authorList>
    </citation>
    <scope>NUCLEOTIDE SEQUENCE</scope>
    <source>
        <strain evidence="2">CCMP443</strain>
    </source>
</reference>
<organism evidence="2">
    <name type="scientific">Hemiselmis tepida</name>
    <dbReference type="NCBI Taxonomy" id="464990"/>
    <lineage>
        <taxon>Eukaryota</taxon>
        <taxon>Cryptophyceae</taxon>
        <taxon>Cryptomonadales</taxon>
        <taxon>Hemiselmidaceae</taxon>
        <taxon>Hemiselmis</taxon>
    </lineage>
</organism>
<dbReference type="EMBL" id="HBFN01012740">
    <property type="protein sequence ID" value="CAD8793026.1"/>
    <property type="molecule type" value="Transcribed_RNA"/>
</dbReference>
<feature type="compositionally biased region" description="Basic and acidic residues" evidence="1">
    <location>
        <begin position="186"/>
        <end position="201"/>
    </location>
</feature>
<evidence type="ECO:0000256" key="1">
    <source>
        <dbReference type="SAM" id="MobiDB-lite"/>
    </source>
</evidence>
<feature type="region of interest" description="Disordered" evidence="1">
    <location>
        <begin position="164"/>
        <end position="201"/>
    </location>
</feature>
<dbReference type="AlphaFoldDB" id="A0A7S0VM98"/>
<protein>
    <submittedName>
        <fullName evidence="2">Uncharacterized protein</fullName>
    </submittedName>
</protein>
<accession>A0A7S0VM98</accession>
<gene>
    <name evidence="2" type="ORF">HTEP1355_LOCUS7307</name>
</gene>
<sequence length="411" mass="43225">MAVEAVSEVAAKRGAVEAPSSPYEVQATVDSPPPAPLESTPEPADPSPDSKAAGAGRGDHDSVASASPAPSATNKLDGDAKVALDDKGNQVPFKVLLTQDQALEIYKVRPMDNSPNAKPTSMDVAEQYGVSPKTVRDVWNRKTWVKVTKPLWHAGELELFLSESVRRGPGGRQPSPHGEDGDENEEGRSRRPVREARLNKRVLEAPAEDATVARAAATPRKVNPKKPKVASPAIAPINAKKPKLSINTAPGSPMVLSGVSPGAMQRVRGGATPKTGKKNVQIFMPFAEMSYTGQLHASVTSDDVGALRAGPLGGVGGGMGYGFDGSQPSATPSTVPAGGGQHSVMWEPFHDSAELLSTGDDHSLHSLQEKEPFEFESSPCNVDYEASSFSCGPSTDTVSYMALDGDLAWCE</sequence>